<keyword evidence="2" id="KW-0285">Flavoprotein</keyword>
<evidence type="ECO:0000256" key="5">
    <source>
        <dbReference type="ARBA" id="ARBA00023033"/>
    </source>
</evidence>
<dbReference type="InterPro" id="IPR036188">
    <property type="entry name" value="FAD/NAD-bd_sf"/>
</dbReference>
<name>A0A0C3RYS2_PHLG1</name>
<evidence type="ECO:0000256" key="1">
    <source>
        <dbReference type="ARBA" id="ARBA00007992"/>
    </source>
</evidence>
<dbReference type="HOGENOM" id="CLU_009665_19_5_1"/>
<evidence type="ECO:0000256" key="2">
    <source>
        <dbReference type="ARBA" id="ARBA00022630"/>
    </source>
</evidence>
<keyword evidence="5" id="KW-0503">Monooxygenase</keyword>
<dbReference type="SUPFAM" id="SSF51905">
    <property type="entry name" value="FAD/NAD(P)-binding domain"/>
    <property type="match status" value="1"/>
</dbReference>
<keyword evidence="4" id="KW-0560">Oxidoreductase</keyword>
<keyword evidence="3" id="KW-0274">FAD</keyword>
<dbReference type="PANTHER" id="PTHR13789:SF309">
    <property type="entry name" value="PUTATIVE (AFU_ORTHOLOGUE AFUA_6G14510)-RELATED"/>
    <property type="match status" value="1"/>
</dbReference>
<evidence type="ECO:0000313" key="8">
    <source>
        <dbReference type="Proteomes" id="UP000053257"/>
    </source>
</evidence>
<evidence type="ECO:0000259" key="6">
    <source>
        <dbReference type="Pfam" id="PF01494"/>
    </source>
</evidence>
<dbReference type="AlphaFoldDB" id="A0A0C3RYS2"/>
<reference evidence="7 8" key="1">
    <citation type="journal article" date="2014" name="PLoS Genet.">
        <title>Analysis of the Phlebiopsis gigantea genome, transcriptome and secretome provides insight into its pioneer colonization strategies of wood.</title>
        <authorList>
            <person name="Hori C."/>
            <person name="Ishida T."/>
            <person name="Igarashi K."/>
            <person name="Samejima M."/>
            <person name="Suzuki H."/>
            <person name="Master E."/>
            <person name="Ferreira P."/>
            <person name="Ruiz-Duenas F.J."/>
            <person name="Held B."/>
            <person name="Canessa P."/>
            <person name="Larrondo L.F."/>
            <person name="Schmoll M."/>
            <person name="Druzhinina I.S."/>
            <person name="Kubicek C.P."/>
            <person name="Gaskell J.A."/>
            <person name="Kersten P."/>
            <person name="St John F."/>
            <person name="Glasner J."/>
            <person name="Sabat G."/>
            <person name="Splinter BonDurant S."/>
            <person name="Syed K."/>
            <person name="Yadav J."/>
            <person name="Mgbeahuruike A.C."/>
            <person name="Kovalchuk A."/>
            <person name="Asiegbu F.O."/>
            <person name="Lackner G."/>
            <person name="Hoffmeister D."/>
            <person name="Rencoret J."/>
            <person name="Gutierrez A."/>
            <person name="Sun H."/>
            <person name="Lindquist E."/>
            <person name="Barry K."/>
            <person name="Riley R."/>
            <person name="Grigoriev I.V."/>
            <person name="Henrissat B."/>
            <person name="Kues U."/>
            <person name="Berka R.M."/>
            <person name="Martinez A.T."/>
            <person name="Covert S.F."/>
            <person name="Blanchette R.A."/>
            <person name="Cullen D."/>
        </authorList>
    </citation>
    <scope>NUCLEOTIDE SEQUENCE [LARGE SCALE GENOMIC DNA]</scope>
    <source>
        <strain evidence="7 8">11061_1 CR5-6</strain>
    </source>
</reference>
<organism evidence="7 8">
    <name type="scientific">Phlebiopsis gigantea (strain 11061_1 CR5-6)</name>
    <name type="common">White-rot fungus</name>
    <name type="synonym">Peniophora gigantea</name>
    <dbReference type="NCBI Taxonomy" id="745531"/>
    <lineage>
        <taxon>Eukaryota</taxon>
        <taxon>Fungi</taxon>
        <taxon>Dikarya</taxon>
        <taxon>Basidiomycota</taxon>
        <taxon>Agaricomycotina</taxon>
        <taxon>Agaricomycetes</taxon>
        <taxon>Polyporales</taxon>
        <taxon>Phanerochaetaceae</taxon>
        <taxon>Phlebiopsis</taxon>
    </lineage>
</organism>
<dbReference type="Pfam" id="PF01494">
    <property type="entry name" value="FAD_binding_3"/>
    <property type="match status" value="1"/>
</dbReference>
<evidence type="ECO:0000256" key="4">
    <source>
        <dbReference type="ARBA" id="ARBA00023002"/>
    </source>
</evidence>
<dbReference type="PANTHER" id="PTHR13789">
    <property type="entry name" value="MONOOXYGENASE"/>
    <property type="match status" value="1"/>
</dbReference>
<gene>
    <name evidence="7" type="ORF">PHLGIDRAFT_17213</name>
</gene>
<comment type="similarity">
    <text evidence="1">Belongs to the paxM FAD-dependent monooxygenase family.</text>
</comment>
<evidence type="ECO:0000256" key="3">
    <source>
        <dbReference type="ARBA" id="ARBA00022827"/>
    </source>
</evidence>
<dbReference type="Proteomes" id="UP000053257">
    <property type="component" value="Unassembled WGS sequence"/>
</dbReference>
<dbReference type="GO" id="GO:0004497">
    <property type="term" value="F:monooxygenase activity"/>
    <property type="evidence" value="ECO:0007669"/>
    <property type="project" value="UniProtKB-KW"/>
</dbReference>
<feature type="domain" description="FAD-binding" evidence="6">
    <location>
        <begin position="4"/>
        <end position="249"/>
    </location>
</feature>
<dbReference type="STRING" id="745531.A0A0C3RYS2"/>
<keyword evidence="8" id="KW-1185">Reference proteome</keyword>
<accession>A0A0C3RYS2</accession>
<proteinExistence type="inferred from homology"/>
<sequence length="274" mass="30025">MEPTKVGVIGAGMAGPALALFLKAKGYSPIVYERNNKPSEAGLGIGVQQGGHQVLAKIPGLLEHLHGWPRDEWHFYSVVEEDEGLLGTSDSEGKVRERKGLGTICMRRPILQQRLVEFAEKAGVPFKWGHKLESLQQDDERVTVSFANGARETFSFVVGCDGLHSNTRACLFGEHPATYVGLCMWGGVSPAPDYLRGKSVALDVYGNGASMIVIPMDETTVMWATTQSEPESKETWRTVDETVAEEFKKSSPYSKWGFGVGELVRDSTSITKVF</sequence>
<evidence type="ECO:0000313" key="7">
    <source>
        <dbReference type="EMBL" id="KIP01417.1"/>
    </source>
</evidence>
<dbReference type="InterPro" id="IPR002938">
    <property type="entry name" value="FAD-bd"/>
</dbReference>
<protein>
    <recommendedName>
        <fullName evidence="6">FAD-binding domain-containing protein</fullName>
    </recommendedName>
</protein>
<dbReference type="Gene3D" id="3.50.50.60">
    <property type="entry name" value="FAD/NAD(P)-binding domain"/>
    <property type="match status" value="1"/>
</dbReference>
<dbReference type="OrthoDB" id="47494at2759"/>
<dbReference type="GO" id="GO:0071949">
    <property type="term" value="F:FAD binding"/>
    <property type="evidence" value="ECO:0007669"/>
    <property type="project" value="InterPro"/>
</dbReference>
<dbReference type="PRINTS" id="PR00420">
    <property type="entry name" value="RNGMNOXGNASE"/>
</dbReference>
<dbReference type="EMBL" id="KN840796">
    <property type="protein sequence ID" value="KIP01417.1"/>
    <property type="molecule type" value="Genomic_DNA"/>
</dbReference>
<dbReference type="InterPro" id="IPR050493">
    <property type="entry name" value="FAD-dep_Monooxygenase_BioMet"/>
</dbReference>